<feature type="non-terminal residue" evidence="1">
    <location>
        <position position="74"/>
    </location>
</feature>
<organism evidence="1 2">
    <name type="scientific">Racocetra persica</name>
    <dbReference type="NCBI Taxonomy" id="160502"/>
    <lineage>
        <taxon>Eukaryota</taxon>
        <taxon>Fungi</taxon>
        <taxon>Fungi incertae sedis</taxon>
        <taxon>Mucoromycota</taxon>
        <taxon>Glomeromycotina</taxon>
        <taxon>Glomeromycetes</taxon>
        <taxon>Diversisporales</taxon>
        <taxon>Gigasporaceae</taxon>
        <taxon>Racocetra</taxon>
    </lineage>
</organism>
<reference evidence="1" key="1">
    <citation type="submission" date="2021-06" db="EMBL/GenBank/DDBJ databases">
        <authorList>
            <person name="Kallberg Y."/>
            <person name="Tangrot J."/>
            <person name="Rosling A."/>
        </authorList>
    </citation>
    <scope>NUCLEOTIDE SEQUENCE</scope>
    <source>
        <strain evidence="1">MA461A</strain>
    </source>
</reference>
<name>A0ACA9RFK7_9GLOM</name>
<evidence type="ECO:0000313" key="1">
    <source>
        <dbReference type="EMBL" id="CAG8790475.1"/>
    </source>
</evidence>
<dbReference type="EMBL" id="CAJVQC010051523">
    <property type="protein sequence ID" value="CAG8790475.1"/>
    <property type="molecule type" value="Genomic_DNA"/>
</dbReference>
<dbReference type="Proteomes" id="UP000789920">
    <property type="component" value="Unassembled WGS sequence"/>
</dbReference>
<keyword evidence="2" id="KW-1185">Reference proteome</keyword>
<gene>
    <name evidence="1" type="ORF">RPERSI_LOCUS19053</name>
</gene>
<proteinExistence type="predicted"/>
<evidence type="ECO:0000313" key="2">
    <source>
        <dbReference type="Proteomes" id="UP000789920"/>
    </source>
</evidence>
<protein>
    <submittedName>
        <fullName evidence="1">8165_t:CDS:1</fullName>
    </submittedName>
</protein>
<comment type="caution">
    <text evidence="1">The sequence shown here is derived from an EMBL/GenBank/DDBJ whole genome shotgun (WGS) entry which is preliminary data.</text>
</comment>
<sequence>MNENQDNFLTVNKKPNDCLVINEKNKEQKHFIDEASNDFMNEEAMDSEFEIESHDDMLSQNEIESLSLFSKKKF</sequence>
<accession>A0ACA9RFK7</accession>